<evidence type="ECO:0000256" key="5">
    <source>
        <dbReference type="ARBA" id="ARBA00022989"/>
    </source>
</evidence>
<feature type="transmembrane region" description="Helical" evidence="10">
    <location>
        <begin position="33"/>
        <end position="50"/>
    </location>
</feature>
<evidence type="ECO:0000256" key="8">
    <source>
        <dbReference type="ARBA" id="ARBA00039168"/>
    </source>
</evidence>
<protein>
    <recommendedName>
        <fullName evidence="8">Guanidinium exporter</fullName>
    </recommendedName>
</protein>
<evidence type="ECO:0000256" key="7">
    <source>
        <dbReference type="ARBA" id="ARBA00038151"/>
    </source>
</evidence>
<comment type="subcellular location">
    <subcellularLocation>
        <location evidence="1 9">Cell membrane</location>
        <topology evidence="1 9">Multi-pass membrane protein</topology>
    </subcellularLocation>
</comment>
<dbReference type="Gene3D" id="1.10.3730.20">
    <property type="match status" value="1"/>
</dbReference>
<evidence type="ECO:0000256" key="3">
    <source>
        <dbReference type="ARBA" id="ARBA00022475"/>
    </source>
</evidence>
<sequence length="105" mass="11160">MAWLCLILAGLLEIGWPIGLKMADNPDTRISGIVIAIIFMLGSGVLLWLAQRTIPMGTAYGVWTGIGAAGAFIVGVLFYQDPLTFWRVIGALLIVSGVVVLKMAA</sequence>
<keyword evidence="5 10" id="KW-1133">Transmembrane helix</keyword>
<organism evidence="11 12">
    <name type="scientific">Haemophilus pittmaniae</name>
    <dbReference type="NCBI Taxonomy" id="249188"/>
    <lineage>
        <taxon>Bacteria</taxon>
        <taxon>Pseudomonadati</taxon>
        <taxon>Pseudomonadota</taxon>
        <taxon>Gammaproteobacteria</taxon>
        <taxon>Pasteurellales</taxon>
        <taxon>Pasteurellaceae</taxon>
        <taxon>Haemophilus</taxon>
    </lineage>
</organism>
<dbReference type="Proteomes" id="UP000255264">
    <property type="component" value="Unassembled WGS sequence"/>
</dbReference>
<gene>
    <name evidence="11" type="primary">sugE</name>
    <name evidence="11" type="ORF">NCTC13335_00467</name>
</gene>
<evidence type="ECO:0000256" key="9">
    <source>
        <dbReference type="RuleBase" id="RU003942"/>
    </source>
</evidence>
<evidence type="ECO:0000256" key="10">
    <source>
        <dbReference type="SAM" id="Phobius"/>
    </source>
</evidence>
<dbReference type="InterPro" id="IPR000390">
    <property type="entry name" value="Small_drug/metabolite_transptr"/>
</dbReference>
<keyword evidence="3" id="KW-1003">Cell membrane</keyword>
<comment type="similarity">
    <text evidence="7">Belongs to the drug/metabolite transporter (DMT) superfamily. Small multidrug resistance (SMR) (TC 2.A.7.1) family. Gdx/SugE subfamily.</text>
</comment>
<dbReference type="PANTHER" id="PTHR30561:SF0">
    <property type="entry name" value="GUANIDINIUM EXPORTER"/>
    <property type="match status" value="1"/>
</dbReference>
<dbReference type="Pfam" id="PF00893">
    <property type="entry name" value="Multi_Drug_Res"/>
    <property type="match status" value="1"/>
</dbReference>
<accession>A0A377IWQ8</accession>
<keyword evidence="6 10" id="KW-0472">Membrane</keyword>
<feature type="transmembrane region" description="Helical" evidence="10">
    <location>
        <begin position="57"/>
        <end position="79"/>
    </location>
</feature>
<dbReference type="PANTHER" id="PTHR30561">
    <property type="entry name" value="SMR FAMILY PROTON-DEPENDENT DRUG EFFLUX TRANSPORTER SUGE"/>
    <property type="match status" value="1"/>
</dbReference>
<evidence type="ECO:0000313" key="12">
    <source>
        <dbReference type="Proteomes" id="UP000255264"/>
    </source>
</evidence>
<dbReference type="AlphaFoldDB" id="A0A377IWQ8"/>
<proteinExistence type="inferred from homology"/>
<dbReference type="GO" id="GO:0005886">
    <property type="term" value="C:plasma membrane"/>
    <property type="evidence" value="ECO:0007669"/>
    <property type="project" value="UniProtKB-SubCell"/>
</dbReference>
<dbReference type="GO" id="GO:0022857">
    <property type="term" value="F:transmembrane transporter activity"/>
    <property type="evidence" value="ECO:0007669"/>
    <property type="project" value="InterPro"/>
</dbReference>
<evidence type="ECO:0000256" key="6">
    <source>
        <dbReference type="ARBA" id="ARBA00023136"/>
    </source>
</evidence>
<dbReference type="InterPro" id="IPR037185">
    <property type="entry name" value="EmrE-like"/>
</dbReference>
<name>A0A377IWQ8_9PAST</name>
<keyword evidence="4 9" id="KW-0812">Transmembrane</keyword>
<feature type="transmembrane region" description="Helical" evidence="10">
    <location>
        <begin position="85"/>
        <end position="104"/>
    </location>
</feature>
<keyword evidence="2" id="KW-0813">Transport</keyword>
<evidence type="ECO:0000256" key="4">
    <source>
        <dbReference type="ARBA" id="ARBA00022692"/>
    </source>
</evidence>
<dbReference type="FunFam" id="1.10.3730.20:FF:000001">
    <property type="entry name" value="Quaternary ammonium compound resistance transporter SugE"/>
    <property type="match status" value="1"/>
</dbReference>
<keyword evidence="12" id="KW-1185">Reference proteome</keyword>
<evidence type="ECO:0000256" key="2">
    <source>
        <dbReference type="ARBA" id="ARBA00022448"/>
    </source>
</evidence>
<dbReference type="OrthoDB" id="9808638at2"/>
<dbReference type="RefSeq" id="WP_007242293.1">
    <property type="nucleotide sequence ID" value="NZ_CAUUFB010000010.1"/>
</dbReference>
<evidence type="ECO:0000256" key="1">
    <source>
        <dbReference type="ARBA" id="ARBA00004651"/>
    </source>
</evidence>
<evidence type="ECO:0000313" key="11">
    <source>
        <dbReference type="EMBL" id="STO92623.1"/>
    </source>
</evidence>
<dbReference type="EMBL" id="UGHS01000002">
    <property type="protein sequence ID" value="STO92623.1"/>
    <property type="molecule type" value="Genomic_DNA"/>
</dbReference>
<dbReference type="SUPFAM" id="SSF103481">
    <property type="entry name" value="Multidrug resistance efflux transporter EmrE"/>
    <property type="match status" value="1"/>
</dbReference>
<reference evidence="11 12" key="1">
    <citation type="submission" date="2018-06" db="EMBL/GenBank/DDBJ databases">
        <authorList>
            <consortium name="Pathogen Informatics"/>
            <person name="Doyle S."/>
        </authorList>
    </citation>
    <scope>NUCLEOTIDE SEQUENCE [LARGE SCALE GENOMIC DNA]</scope>
    <source>
        <strain evidence="11 12">NCTC13335</strain>
    </source>
</reference>
<dbReference type="GO" id="GO:1990961">
    <property type="term" value="P:xenobiotic detoxification by transmembrane export across the plasma membrane"/>
    <property type="evidence" value="ECO:0007669"/>
    <property type="project" value="UniProtKB-ARBA"/>
</dbReference>
<dbReference type="InterPro" id="IPR045324">
    <property type="entry name" value="Small_multidrug_res"/>
</dbReference>